<reference evidence="2 3" key="1">
    <citation type="submission" date="2017-11" db="EMBL/GenBank/DDBJ databases">
        <title>Isolation and Characterization of Methanogenic Archaea from Saline Meromictic Lake at Siberia.</title>
        <authorList>
            <person name="Shen Y."/>
            <person name="Huang H.-H."/>
            <person name="Lai M.-C."/>
            <person name="Chen S.-C."/>
        </authorList>
    </citation>
    <scope>NUCLEOTIDE SEQUENCE [LARGE SCALE GENOMIC DNA]</scope>
    <source>
        <strain evidence="2 3">SY-01</strain>
    </source>
</reference>
<dbReference type="Pfam" id="PF08915">
    <property type="entry name" value="tRNA-Thr_ED"/>
    <property type="match status" value="1"/>
</dbReference>
<evidence type="ECO:0000313" key="2">
    <source>
        <dbReference type="EMBL" id="TGC09811.1"/>
    </source>
</evidence>
<dbReference type="OrthoDB" id="141251at2157"/>
<dbReference type="InterPro" id="IPR023509">
    <property type="entry name" value="DTD-like_sf"/>
</dbReference>
<dbReference type="Proteomes" id="UP000297295">
    <property type="component" value="Unassembled WGS sequence"/>
</dbReference>
<organism evidence="2 3">
    <name type="scientific">Methanolobus halotolerans</name>
    <dbReference type="NCBI Taxonomy" id="2052935"/>
    <lineage>
        <taxon>Archaea</taxon>
        <taxon>Methanobacteriati</taxon>
        <taxon>Methanobacteriota</taxon>
        <taxon>Stenosarchaea group</taxon>
        <taxon>Methanomicrobia</taxon>
        <taxon>Methanosarcinales</taxon>
        <taxon>Methanosarcinaceae</taxon>
        <taxon>Methanolobus</taxon>
    </lineage>
</organism>
<dbReference type="GO" id="GO:0005524">
    <property type="term" value="F:ATP binding"/>
    <property type="evidence" value="ECO:0007669"/>
    <property type="project" value="InterPro"/>
</dbReference>
<evidence type="ECO:0000259" key="1">
    <source>
        <dbReference type="Pfam" id="PF08915"/>
    </source>
</evidence>
<dbReference type="Gene3D" id="3.50.80.10">
    <property type="entry name" value="D-tyrosyl-tRNA(Tyr) deacylase"/>
    <property type="match status" value="1"/>
</dbReference>
<evidence type="ECO:0000313" key="3">
    <source>
        <dbReference type="Proteomes" id="UP000297295"/>
    </source>
</evidence>
<dbReference type="GO" id="GO:0004829">
    <property type="term" value="F:threonine-tRNA ligase activity"/>
    <property type="evidence" value="ECO:0007669"/>
    <property type="project" value="InterPro"/>
</dbReference>
<dbReference type="InterPro" id="IPR015011">
    <property type="entry name" value="Threonyl-tRNA_syn_edit_dom_arc"/>
</dbReference>
<name>A0A4E0PWP8_9EURY</name>
<dbReference type="GO" id="GO:0005737">
    <property type="term" value="C:cytoplasm"/>
    <property type="evidence" value="ECO:0007669"/>
    <property type="project" value="InterPro"/>
</dbReference>
<keyword evidence="3" id="KW-1185">Reference proteome</keyword>
<dbReference type="GO" id="GO:0008270">
    <property type="term" value="F:zinc ion binding"/>
    <property type="evidence" value="ECO:0007669"/>
    <property type="project" value="InterPro"/>
</dbReference>
<proteinExistence type="predicted"/>
<comment type="caution">
    <text evidence="2">The sequence shown here is derived from an EMBL/GenBank/DDBJ whole genome shotgun (WGS) entry which is preliminary data.</text>
</comment>
<sequence length="136" mass="15692">MKLLLFDVEYFWFDTHCKTIETVGDVEIEERIEDTAVVFIHAEAEDEERMSKVIKSAVGNIKWYLNKVNKNKIVLHSFAHLSSSKSSPEFAMEVIVSIEEKLKNKGINVYSVPFGYLYQFSIHVKGESLAKVFKEI</sequence>
<dbReference type="AlphaFoldDB" id="A0A4E0PWP8"/>
<gene>
    <name evidence="2" type="ORF">CUN85_05515</name>
</gene>
<dbReference type="EMBL" id="PGGK01000004">
    <property type="protein sequence ID" value="TGC09811.1"/>
    <property type="molecule type" value="Genomic_DNA"/>
</dbReference>
<protein>
    <recommendedName>
        <fullName evidence="1">Threonyl-tRNA synthetase editing domain-containing protein</fullName>
    </recommendedName>
</protein>
<accession>A0A4E0PWP8</accession>
<feature type="domain" description="Threonyl-tRNA synthetase editing" evidence="1">
    <location>
        <begin position="1"/>
        <end position="136"/>
    </location>
</feature>